<evidence type="ECO:0000256" key="2">
    <source>
        <dbReference type="ARBA" id="ARBA00022676"/>
    </source>
</evidence>
<sequence length="280" mass="31641">MMSVLTIVKNREAHLLNLIAGLQRSSRLPDEFIVVDMSDVPIGEIRTPFQSRVIQVAVDGLHLSRARNVAAANARNDQLLFLDVDCVPSLTLLEAMNDALAQHDALICADTRYLAAREDRDWSDRALIASSEMHPVRTFPAHGFRLETNPGLFWSLAFGIRRNAFEALSGFDDEFVGYGGEDTDFGYRAAEQGLPLMFMGGAYAFHQHHGVIDPPLHHFHDIIRNAQLFYAKWGVWPMRDWLDAFVELRLIERSSDALKLLRVPTLDEIRQAVDVTGRKF</sequence>
<dbReference type="PANTHER" id="PTHR43179">
    <property type="entry name" value="RHAMNOSYLTRANSFERASE WBBL"/>
    <property type="match status" value="1"/>
</dbReference>
<evidence type="ECO:0000313" key="5">
    <source>
        <dbReference type="EMBL" id="BAT61859.1"/>
    </source>
</evidence>
<dbReference type="Proteomes" id="UP000236884">
    <property type="component" value="Chromosome"/>
</dbReference>
<keyword evidence="6" id="KW-1185">Reference proteome</keyword>
<protein>
    <submittedName>
        <fullName evidence="5">Chondroitin synthase</fullName>
    </submittedName>
</protein>
<dbReference type="Gene3D" id="3.90.550.10">
    <property type="entry name" value="Spore Coat Polysaccharide Biosynthesis Protein SpsA, Chain A"/>
    <property type="match status" value="1"/>
</dbReference>
<dbReference type="GO" id="GO:0016757">
    <property type="term" value="F:glycosyltransferase activity"/>
    <property type="evidence" value="ECO:0007669"/>
    <property type="project" value="UniProtKB-KW"/>
</dbReference>
<dbReference type="AlphaFoldDB" id="A0A0S3Q146"/>
<accession>A0A0S3Q146</accession>
<organism evidence="5 6">
    <name type="scientific">Variibacter gotjawalensis</name>
    <dbReference type="NCBI Taxonomy" id="1333996"/>
    <lineage>
        <taxon>Bacteria</taxon>
        <taxon>Pseudomonadati</taxon>
        <taxon>Pseudomonadota</taxon>
        <taxon>Alphaproteobacteria</taxon>
        <taxon>Hyphomicrobiales</taxon>
        <taxon>Nitrobacteraceae</taxon>
        <taxon>Variibacter</taxon>
    </lineage>
</organism>
<evidence type="ECO:0000256" key="1">
    <source>
        <dbReference type="ARBA" id="ARBA00006739"/>
    </source>
</evidence>
<proteinExistence type="inferred from homology"/>
<reference evidence="5 6" key="1">
    <citation type="submission" date="2015-08" db="EMBL/GenBank/DDBJ databases">
        <title>Investigation of the bacterial diversity of lava forest soil.</title>
        <authorList>
            <person name="Lee J.S."/>
        </authorList>
    </citation>
    <scope>NUCLEOTIDE SEQUENCE [LARGE SCALE GENOMIC DNA]</scope>
    <source>
        <strain evidence="5 6">GJW-30</strain>
    </source>
</reference>
<feature type="domain" description="Glycosyltransferase 2-like" evidence="4">
    <location>
        <begin position="3"/>
        <end position="167"/>
    </location>
</feature>
<dbReference type="SUPFAM" id="SSF53448">
    <property type="entry name" value="Nucleotide-diphospho-sugar transferases"/>
    <property type="match status" value="1"/>
</dbReference>
<dbReference type="Pfam" id="PF00535">
    <property type="entry name" value="Glycos_transf_2"/>
    <property type="match status" value="1"/>
</dbReference>
<keyword evidence="3" id="KW-0808">Transferase</keyword>
<dbReference type="CDD" id="cd00761">
    <property type="entry name" value="Glyco_tranf_GTA_type"/>
    <property type="match status" value="1"/>
</dbReference>
<comment type="similarity">
    <text evidence="1">Belongs to the glycosyltransferase 2 family.</text>
</comment>
<evidence type="ECO:0000259" key="4">
    <source>
        <dbReference type="Pfam" id="PF00535"/>
    </source>
</evidence>
<dbReference type="InterPro" id="IPR001173">
    <property type="entry name" value="Glyco_trans_2-like"/>
</dbReference>
<dbReference type="PANTHER" id="PTHR43179:SF12">
    <property type="entry name" value="GALACTOFURANOSYLTRANSFERASE GLFT2"/>
    <property type="match status" value="1"/>
</dbReference>
<keyword evidence="2" id="KW-0328">Glycosyltransferase</keyword>
<dbReference type="EMBL" id="AP014946">
    <property type="protein sequence ID" value="BAT61859.1"/>
    <property type="molecule type" value="Genomic_DNA"/>
</dbReference>
<evidence type="ECO:0000256" key="3">
    <source>
        <dbReference type="ARBA" id="ARBA00022679"/>
    </source>
</evidence>
<dbReference type="InterPro" id="IPR029044">
    <property type="entry name" value="Nucleotide-diphossugar_trans"/>
</dbReference>
<evidence type="ECO:0000313" key="6">
    <source>
        <dbReference type="Proteomes" id="UP000236884"/>
    </source>
</evidence>
<gene>
    <name evidence="5" type="primary">kfoC_2</name>
    <name evidence="5" type="ORF">GJW-30_1_04421</name>
</gene>
<name>A0A0S3Q146_9BRAD</name>
<dbReference type="KEGG" id="vgo:GJW-30_1_04421"/>